<feature type="domain" description="CTCK" evidence="11">
    <location>
        <begin position="33"/>
        <end position="126"/>
    </location>
</feature>
<keyword evidence="6 10" id="KW-0732">Signal</keyword>
<name>A0A913Z049_PATMI</name>
<dbReference type="EnsemblMetazoa" id="XM_038189270.1">
    <property type="protein sequence ID" value="XP_038045198.1"/>
    <property type="gene ID" value="LOC119719781"/>
</dbReference>
<evidence type="ECO:0000256" key="1">
    <source>
        <dbReference type="ARBA" id="ARBA00004613"/>
    </source>
</evidence>
<dbReference type="RefSeq" id="XP_038045198.1">
    <property type="nucleotide sequence ID" value="XM_038189270.1"/>
</dbReference>
<evidence type="ECO:0000313" key="13">
    <source>
        <dbReference type="Proteomes" id="UP000887568"/>
    </source>
</evidence>
<evidence type="ECO:0000256" key="3">
    <source>
        <dbReference type="ARBA" id="ARBA00018035"/>
    </source>
</evidence>
<comment type="subunit">
    <text evidence="2">Heterodimer of burs and pburs.</text>
</comment>
<comment type="caution">
    <text evidence="9">Lacks conserved residue(s) required for the propagation of feature annotation.</text>
</comment>
<dbReference type="Gene3D" id="2.10.90.10">
    <property type="entry name" value="Cystine-knot cytokines"/>
    <property type="match status" value="1"/>
</dbReference>
<evidence type="ECO:0000256" key="8">
    <source>
        <dbReference type="ARBA" id="ARBA00029634"/>
    </source>
</evidence>
<feature type="disulfide bond" evidence="9">
    <location>
        <begin position="52"/>
        <end position="101"/>
    </location>
</feature>
<dbReference type="PROSITE" id="PS01225">
    <property type="entry name" value="CTCK_2"/>
    <property type="match status" value="1"/>
</dbReference>
<evidence type="ECO:0000256" key="7">
    <source>
        <dbReference type="ARBA" id="ARBA00023157"/>
    </source>
</evidence>
<feature type="signal peptide" evidence="10">
    <location>
        <begin position="1"/>
        <end position="35"/>
    </location>
</feature>
<protein>
    <recommendedName>
        <fullName evidence="3">Bursicon</fullName>
    </recommendedName>
    <alternativeName>
        <fullName evidence="8">Bursicon subunit alpha</fullName>
    </alternativeName>
</protein>
<dbReference type="OMA" id="CCQESDH"/>
<dbReference type="InterPro" id="IPR029034">
    <property type="entry name" value="Cystine-knot_cytokine"/>
</dbReference>
<evidence type="ECO:0000259" key="11">
    <source>
        <dbReference type="PROSITE" id="PS01225"/>
    </source>
</evidence>
<reference evidence="12" key="1">
    <citation type="submission" date="2022-11" db="UniProtKB">
        <authorList>
            <consortium name="EnsemblMetazoa"/>
        </authorList>
    </citation>
    <scope>IDENTIFICATION</scope>
</reference>
<dbReference type="GeneID" id="119719781"/>
<dbReference type="GO" id="GO:0009887">
    <property type="term" value="P:animal organ morphogenesis"/>
    <property type="evidence" value="ECO:0007669"/>
    <property type="project" value="TreeGrafter"/>
</dbReference>
<dbReference type="AlphaFoldDB" id="A0A913Z049"/>
<evidence type="ECO:0000313" key="12">
    <source>
        <dbReference type="EnsemblMetazoa" id="XP_038045198.1"/>
    </source>
</evidence>
<dbReference type="GO" id="GO:0038098">
    <property type="term" value="P:sequestering of BMP from receptor via BMP binding"/>
    <property type="evidence" value="ECO:0007669"/>
    <property type="project" value="TreeGrafter"/>
</dbReference>
<keyword evidence="7 9" id="KW-1015">Disulfide bond</keyword>
<dbReference type="GO" id="GO:0036122">
    <property type="term" value="F:BMP binding"/>
    <property type="evidence" value="ECO:0007669"/>
    <property type="project" value="TreeGrafter"/>
</dbReference>
<accession>A0A913Z049</accession>
<dbReference type="GO" id="GO:0005179">
    <property type="term" value="F:hormone activity"/>
    <property type="evidence" value="ECO:0007669"/>
    <property type="project" value="UniProtKB-KW"/>
</dbReference>
<dbReference type="GO" id="GO:0005615">
    <property type="term" value="C:extracellular space"/>
    <property type="evidence" value="ECO:0007669"/>
    <property type="project" value="TreeGrafter"/>
</dbReference>
<dbReference type="OrthoDB" id="6493004at2759"/>
<evidence type="ECO:0000256" key="9">
    <source>
        <dbReference type="PROSITE-ProRule" id="PRU00039"/>
    </source>
</evidence>
<evidence type="ECO:0000256" key="2">
    <source>
        <dbReference type="ARBA" id="ARBA00011633"/>
    </source>
</evidence>
<dbReference type="InterPro" id="IPR004133">
    <property type="entry name" value="DAN_dom"/>
</dbReference>
<feature type="chain" id="PRO_5036880268" description="Bursicon" evidence="10">
    <location>
        <begin position="36"/>
        <end position="142"/>
    </location>
</feature>
<evidence type="ECO:0000256" key="6">
    <source>
        <dbReference type="ARBA" id="ARBA00022729"/>
    </source>
</evidence>
<sequence>MEPTSHQSPTTASTVVVKCALIALLLLGLISQCSAATCQRRGLSHLISHEGCMPRRVPSYGCRGSCTSYSRVSPTDYTQMERSCQCCQESDHQVRTVWLNCPALFPNTRMQVELKMAMSCNCRPCHGLSGVPAETRLEDLLQ</sequence>
<evidence type="ECO:0000256" key="10">
    <source>
        <dbReference type="SAM" id="SignalP"/>
    </source>
</evidence>
<dbReference type="PANTHER" id="PTHR15283">
    <property type="entry name" value="GREMLIN 1"/>
    <property type="match status" value="1"/>
</dbReference>
<dbReference type="Pfam" id="PF03045">
    <property type="entry name" value="DAN"/>
    <property type="match status" value="1"/>
</dbReference>
<dbReference type="PANTHER" id="PTHR15283:SF7">
    <property type="entry name" value="BURSICON"/>
    <property type="match status" value="1"/>
</dbReference>
<keyword evidence="4" id="KW-0964">Secreted</keyword>
<dbReference type="Proteomes" id="UP000887568">
    <property type="component" value="Unplaced"/>
</dbReference>
<proteinExistence type="predicted"/>
<comment type="subcellular location">
    <subcellularLocation>
        <location evidence="1">Secreted</location>
    </subcellularLocation>
</comment>
<evidence type="ECO:0000256" key="5">
    <source>
        <dbReference type="ARBA" id="ARBA00022702"/>
    </source>
</evidence>
<dbReference type="InterPro" id="IPR006207">
    <property type="entry name" value="Cys_knot_C"/>
</dbReference>
<dbReference type="SMART" id="SM00041">
    <property type="entry name" value="CT"/>
    <property type="match status" value="1"/>
</dbReference>
<keyword evidence="5" id="KW-0372">Hormone</keyword>
<keyword evidence="13" id="KW-1185">Reference proteome</keyword>
<organism evidence="12 13">
    <name type="scientific">Patiria miniata</name>
    <name type="common">Bat star</name>
    <name type="synonym">Asterina miniata</name>
    <dbReference type="NCBI Taxonomy" id="46514"/>
    <lineage>
        <taxon>Eukaryota</taxon>
        <taxon>Metazoa</taxon>
        <taxon>Echinodermata</taxon>
        <taxon>Eleutherozoa</taxon>
        <taxon>Asterozoa</taxon>
        <taxon>Asteroidea</taxon>
        <taxon>Valvatacea</taxon>
        <taxon>Valvatida</taxon>
        <taxon>Asterinidae</taxon>
        <taxon>Patiria</taxon>
    </lineage>
</organism>
<evidence type="ECO:0000256" key="4">
    <source>
        <dbReference type="ARBA" id="ARBA00022525"/>
    </source>
</evidence>